<dbReference type="GO" id="GO:0016651">
    <property type="term" value="F:oxidoreductase activity, acting on NAD(P)H"/>
    <property type="evidence" value="ECO:0007669"/>
    <property type="project" value="InterPro"/>
</dbReference>
<dbReference type="SUPFAM" id="SSF50129">
    <property type="entry name" value="GroES-like"/>
    <property type="match status" value="1"/>
</dbReference>
<gene>
    <name evidence="2" type="ORF">AWRI3578_g2874</name>
</gene>
<evidence type="ECO:0000313" key="2">
    <source>
        <dbReference type="EMBL" id="OEJ83593.1"/>
    </source>
</evidence>
<dbReference type="PANTHER" id="PTHR45348:SF2">
    <property type="entry name" value="ZINC-TYPE ALCOHOL DEHYDROGENASE-LIKE PROTEIN C2E1P3.01"/>
    <property type="match status" value="1"/>
</dbReference>
<reference evidence="3" key="1">
    <citation type="journal article" date="2016" name="Genome Announc.">
        <title>Genome sequences of three species of Hanseniaspora isolated from spontaneous wine fermentations.</title>
        <authorList>
            <person name="Sternes P.R."/>
            <person name="Lee D."/>
            <person name="Kutyna D.R."/>
            <person name="Borneman A.R."/>
        </authorList>
    </citation>
    <scope>NUCLEOTIDE SEQUENCE [LARGE SCALE GENOMIC DNA]</scope>
    <source>
        <strain evidence="3">AWRI3578</strain>
    </source>
</reference>
<accession>A0A1E5RAP0</accession>
<feature type="domain" description="Alcohol dehydrogenase-like N-terminal" evidence="1">
    <location>
        <begin position="29"/>
        <end position="118"/>
    </location>
</feature>
<dbReference type="CDD" id="cd08249">
    <property type="entry name" value="enoyl_reductase_like"/>
    <property type="match status" value="1"/>
</dbReference>
<dbReference type="InterPro" id="IPR047122">
    <property type="entry name" value="Trans-enoyl_RdTase-like"/>
</dbReference>
<dbReference type="EMBL" id="LPNL01000007">
    <property type="protein sequence ID" value="OEJ83593.1"/>
    <property type="molecule type" value="Genomic_DNA"/>
</dbReference>
<dbReference type="SUPFAM" id="SSF51735">
    <property type="entry name" value="NAD(P)-binding Rossmann-fold domains"/>
    <property type="match status" value="1"/>
</dbReference>
<keyword evidence="3" id="KW-1185">Reference proteome</keyword>
<sequence>MTETMKALVVGENKTAIVKEVPIPKNYLPNQVLIKVDAVAANPTDWKHIDYQIGPVNSIIGCDVAGTIVKLGKDETEAKDISETYGYKVGDHIAAVCHGCSVLHPENGAFAEYVLVDPALSNKFEPKSTDGFESGKGLGDVIEGGSVIDSFEKAATLPVSLYTAVVVLAINFAKRIEFDEAAEWQDSESTLLVYGGATGFAQYFLQINQLIKGFKNVVTIASSKHESLLKSYGVLENFDYKTENFLDEIIKKYPKITNIMDAVSSMETFSNSYETAKKLFINEKVQVVNLMNYDVSKIAEDKRDESKVTVSSTLLYLATGLPVPFGPVTVPANAHYRKVAVENIPKLNKIINNGSLKSISIKIQDKTGLEGAAEAVDGVRTGKNSGEKFVVRF</sequence>
<dbReference type="InterPro" id="IPR013154">
    <property type="entry name" value="ADH-like_N"/>
</dbReference>
<comment type="caution">
    <text evidence="2">The sequence shown here is derived from an EMBL/GenBank/DDBJ whole genome shotgun (WGS) entry which is preliminary data.</text>
</comment>
<dbReference type="Gene3D" id="3.90.180.10">
    <property type="entry name" value="Medium-chain alcohol dehydrogenases, catalytic domain"/>
    <property type="match status" value="1"/>
</dbReference>
<evidence type="ECO:0000259" key="1">
    <source>
        <dbReference type="Pfam" id="PF08240"/>
    </source>
</evidence>
<dbReference type="AlphaFoldDB" id="A0A1E5RAP0"/>
<dbReference type="Proteomes" id="UP000095605">
    <property type="component" value="Unassembled WGS sequence"/>
</dbReference>
<name>A0A1E5RAP0_9ASCO</name>
<dbReference type="OrthoDB" id="9992527at2759"/>
<dbReference type="PANTHER" id="PTHR45348">
    <property type="entry name" value="HYPOTHETICAL OXIDOREDUCTASE (EUROFUNG)"/>
    <property type="match status" value="1"/>
</dbReference>
<protein>
    <recommendedName>
        <fullName evidence="1">Alcohol dehydrogenase-like N-terminal domain-containing protein</fullName>
    </recommendedName>
</protein>
<proteinExistence type="predicted"/>
<evidence type="ECO:0000313" key="3">
    <source>
        <dbReference type="Proteomes" id="UP000095605"/>
    </source>
</evidence>
<dbReference type="Gene3D" id="3.40.50.720">
    <property type="entry name" value="NAD(P)-binding Rossmann-like Domain"/>
    <property type="match status" value="1"/>
</dbReference>
<dbReference type="InterPro" id="IPR036291">
    <property type="entry name" value="NAD(P)-bd_dom_sf"/>
</dbReference>
<organism evidence="2 3">
    <name type="scientific">Hanseniaspora opuntiae</name>
    <dbReference type="NCBI Taxonomy" id="211096"/>
    <lineage>
        <taxon>Eukaryota</taxon>
        <taxon>Fungi</taxon>
        <taxon>Dikarya</taxon>
        <taxon>Ascomycota</taxon>
        <taxon>Saccharomycotina</taxon>
        <taxon>Saccharomycetes</taxon>
        <taxon>Saccharomycodales</taxon>
        <taxon>Saccharomycodaceae</taxon>
        <taxon>Hanseniaspora</taxon>
    </lineage>
</organism>
<dbReference type="InterPro" id="IPR011032">
    <property type="entry name" value="GroES-like_sf"/>
</dbReference>
<dbReference type="Pfam" id="PF08240">
    <property type="entry name" value="ADH_N"/>
    <property type="match status" value="1"/>
</dbReference>